<dbReference type="PANTHER" id="PTHR43343">
    <property type="entry name" value="PEPTIDASE S12"/>
    <property type="match status" value="1"/>
</dbReference>
<proteinExistence type="predicted"/>
<dbReference type="SUPFAM" id="SSF50494">
    <property type="entry name" value="Trypsin-like serine proteases"/>
    <property type="match status" value="1"/>
</dbReference>
<dbReference type="Pfam" id="PF13180">
    <property type="entry name" value="PDZ_2"/>
    <property type="match status" value="1"/>
</dbReference>
<dbReference type="Pfam" id="PF13365">
    <property type="entry name" value="Trypsin_2"/>
    <property type="match status" value="1"/>
</dbReference>
<sequence length="481" mass="52278">MKNTLKIIVIGFLAGLGGSYTGYYYLIKPSIQQNQPGEQFRAVRYDSPSVYVPAASSATSSGASADPAVDFSAAAAKATQSVVYINSISEGVSYSYWDWFFERGSGRQTQVSSGSGVIFTSDGYIITNNHVVASAERIEVNYNKRTYPAQLIGTDPSSDLAVIKIDENSLPAISLGSSKNVQVGEWVVAVGNPFSLASTVTAGIVSAKGRRIGILEDKFPLESFIQTDAAINPGNSGGALVNKSGELIGINTAILSRTGSYTGYAFAVPVDIAKKVFDDLVKYGIVQKAVFGGSVVEYDYESAKKYDLNTDVKKFNGVLLERLDKEGPALKAGLKLGDIIVKVNDLDINTQSAFEEELSYHYPGDKISVTYIRNGKTSTTNVTLVNRIGTTEVIKRQIYSDSKIGAQFEANEYGVKVFQIKNNSVLKKIGVPENFTILYINRERVKDPKDVINFFDNFKGQGSLYGINSSRQQIEIPFVIR</sequence>
<reference evidence="5 6" key="1">
    <citation type="submission" date="2021-05" db="EMBL/GenBank/DDBJ databases">
        <title>A Polyphasic approach of four new species of the genus Ohtaekwangia: Ohtaekwangia histidinii sp. nov., Ohtaekwangia cretensis sp. nov., Ohtaekwangia indiensis sp. nov., Ohtaekwangia reichenbachii sp. nov. from diverse environment.</title>
        <authorList>
            <person name="Octaviana S."/>
        </authorList>
    </citation>
    <scope>NUCLEOTIDE SEQUENCE [LARGE SCALE GENOMIC DNA]</scope>
    <source>
        <strain evidence="5 6">PWU20</strain>
    </source>
</reference>
<organism evidence="5 6">
    <name type="scientific">Chryseosolibacter indicus</name>
    <dbReference type="NCBI Taxonomy" id="2782351"/>
    <lineage>
        <taxon>Bacteria</taxon>
        <taxon>Pseudomonadati</taxon>
        <taxon>Bacteroidota</taxon>
        <taxon>Cytophagia</taxon>
        <taxon>Cytophagales</taxon>
        <taxon>Chryseotaleaceae</taxon>
        <taxon>Chryseosolibacter</taxon>
    </lineage>
</organism>
<dbReference type="SMART" id="SM00228">
    <property type="entry name" value="PDZ"/>
    <property type="match status" value="1"/>
</dbReference>
<keyword evidence="1" id="KW-0645">Protease</keyword>
<dbReference type="PRINTS" id="PR00834">
    <property type="entry name" value="PROTEASES2C"/>
</dbReference>
<evidence type="ECO:0000256" key="1">
    <source>
        <dbReference type="ARBA" id="ARBA00022670"/>
    </source>
</evidence>
<dbReference type="InterPro" id="IPR051201">
    <property type="entry name" value="Chloro_Bact_Ser_Proteases"/>
</dbReference>
<keyword evidence="3" id="KW-0472">Membrane</keyword>
<accession>A0ABS5VSN9</accession>
<keyword evidence="3" id="KW-0812">Transmembrane</keyword>
<feature type="transmembrane region" description="Helical" evidence="3">
    <location>
        <begin position="7"/>
        <end position="26"/>
    </location>
</feature>
<dbReference type="Gene3D" id="2.40.10.120">
    <property type="match status" value="1"/>
</dbReference>
<evidence type="ECO:0000256" key="3">
    <source>
        <dbReference type="SAM" id="Phobius"/>
    </source>
</evidence>
<name>A0ABS5VSN9_9BACT</name>
<keyword evidence="6" id="KW-1185">Reference proteome</keyword>
<comment type="caution">
    <text evidence="5">The sequence shown here is derived from an EMBL/GenBank/DDBJ whole genome shotgun (WGS) entry which is preliminary data.</text>
</comment>
<dbReference type="PROSITE" id="PS50106">
    <property type="entry name" value="PDZ"/>
    <property type="match status" value="1"/>
</dbReference>
<dbReference type="Gene3D" id="2.30.42.10">
    <property type="match status" value="1"/>
</dbReference>
<protein>
    <submittedName>
        <fullName evidence="5">Trypsin-like peptidase domain-containing protein</fullName>
    </submittedName>
</protein>
<dbReference type="InterPro" id="IPR009003">
    <property type="entry name" value="Peptidase_S1_PA"/>
</dbReference>
<dbReference type="EMBL" id="JAHESD010000022">
    <property type="protein sequence ID" value="MBT1703889.1"/>
    <property type="molecule type" value="Genomic_DNA"/>
</dbReference>
<dbReference type="SUPFAM" id="SSF50156">
    <property type="entry name" value="PDZ domain-like"/>
    <property type="match status" value="1"/>
</dbReference>
<dbReference type="PANTHER" id="PTHR43343:SF3">
    <property type="entry name" value="PROTEASE DO-LIKE 8, CHLOROPLASTIC"/>
    <property type="match status" value="1"/>
</dbReference>
<keyword evidence="3" id="KW-1133">Transmembrane helix</keyword>
<dbReference type="InterPro" id="IPR001940">
    <property type="entry name" value="Peptidase_S1C"/>
</dbReference>
<keyword evidence="2" id="KW-0378">Hydrolase</keyword>
<dbReference type="RefSeq" id="WP_254153851.1">
    <property type="nucleotide sequence ID" value="NZ_JAHESD010000022.1"/>
</dbReference>
<evidence type="ECO:0000256" key="2">
    <source>
        <dbReference type="ARBA" id="ARBA00022801"/>
    </source>
</evidence>
<evidence type="ECO:0000313" key="5">
    <source>
        <dbReference type="EMBL" id="MBT1703889.1"/>
    </source>
</evidence>
<evidence type="ECO:0000313" key="6">
    <source>
        <dbReference type="Proteomes" id="UP000772618"/>
    </source>
</evidence>
<dbReference type="Proteomes" id="UP000772618">
    <property type="component" value="Unassembled WGS sequence"/>
</dbReference>
<dbReference type="InterPro" id="IPR036034">
    <property type="entry name" value="PDZ_sf"/>
</dbReference>
<gene>
    <name evidence="5" type="ORF">KK060_11390</name>
</gene>
<dbReference type="InterPro" id="IPR001478">
    <property type="entry name" value="PDZ"/>
</dbReference>
<evidence type="ECO:0000259" key="4">
    <source>
        <dbReference type="PROSITE" id="PS50106"/>
    </source>
</evidence>
<feature type="domain" description="PDZ" evidence="4">
    <location>
        <begin position="295"/>
        <end position="375"/>
    </location>
</feature>